<dbReference type="PROSITE" id="PS00509">
    <property type="entry name" value="RAS_GTPASE_ACTIV_1"/>
    <property type="match status" value="1"/>
</dbReference>
<dbReference type="Proteomes" id="UP000077315">
    <property type="component" value="Unassembled WGS sequence"/>
</dbReference>
<keyword evidence="4" id="KW-1185">Reference proteome</keyword>
<dbReference type="GO" id="GO:0051015">
    <property type="term" value="F:actin filament binding"/>
    <property type="evidence" value="ECO:0007669"/>
    <property type="project" value="TreeGrafter"/>
</dbReference>
<dbReference type="SUPFAM" id="SSF48350">
    <property type="entry name" value="GTPase activation domain, GAP"/>
    <property type="match status" value="1"/>
</dbReference>
<evidence type="ECO:0008006" key="5">
    <source>
        <dbReference type="Google" id="ProtNLM"/>
    </source>
</evidence>
<dbReference type="PROSITE" id="PS50021">
    <property type="entry name" value="CH"/>
    <property type="match status" value="1"/>
</dbReference>
<dbReference type="SMART" id="SM00323">
    <property type="entry name" value="RasGAP"/>
    <property type="match status" value="1"/>
</dbReference>
<organism evidence="3 4">
    <name type="scientific">Phycomyces blakesleeanus (strain ATCC 8743b / DSM 1359 / FGSC 10004 / NBRC 33097 / NRRL 1555)</name>
    <dbReference type="NCBI Taxonomy" id="763407"/>
    <lineage>
        <taxon>Eukaryota</taxon>
        <taxon>Fungi</taxon>
        <taxon>Fungi incertae sedis</taxon>
        <taxon>Mucoromycota</taxon>
        <taxon>Mucoromycotina</taxon>
        <taxon>Mucoromycetes</taxon>
        <taxon>Mucorales</taxon>
        <taxon>Phycomycetaceae</taxon>
        <taxon>Phycomyces</taxon>
    </lineage>
</organism>
<dbReference type="Gene3D" id="1.10.506.10">
    <property type="entry name" value="GTPase Activation - p120gap, domain 1"/>
    <property type="match status" value="1"/>
</dbReference>
<dbReference type="SUPFAM" id="SSF143885">
    <property type="entry name" value="RGC domain-like"/>
    <property type="match status" value="1"/>
</dbReference>
<evidence type="ECO:0000259" key="1">
    <source>
        <dbReference type="PROSITE" id="PS50018"/>
    </source>
</evidence>
<dbReference type="PANTHER" id="PTHR14149">
    <property type="entry name" value="RAS GTPASE-ACTIVATING PROTEIN WITH IQ MOTIF"/>
    <property type="match status" value="1"/>
</dbReference>
<dbReference type="PANTHER" id="PTHR14149:SF14">
    <property type="entry name" value="CALPONIN-HOMOLOGY (CH) DOMAIN-CONTAINING PROTEIN"/>
    <property type="match status" value="1"/>
</dbReference>
<dbReference type="InterPro" id="IPR001715">
    <property type="entry name" value="CH_dom"/>
</dbReference>
<accession>A0A167QZR7</accession>
<name>A0A167QZR7_PHYB8</name>
<dbReference type="GeneID" id="28990838"/>
<gene>
    <name evidence="3" type="ORF">PHYBLDRAFT_138087</name>
</gene>
<dbReference type="OrthoDB" id="775356at2759"/>
<dbReference type="GO" id="GO:0005516">
    <property type="term" value="F:calmodulin binding"/>
    <property type="evidence" value="ECO:0007669"/>
    <property type="project" value="TreeGrafter"/>
</dbReference>
<proteinExistence type="predicted"/>
<dbReference type="EMBL" id="KV440971">
    <property type="protein sequence ID" value="OAD80527.1"/>
    <property type="molecule type" value="Genomic_DNA"/>
</dbReference>
<dbReference type="STRING" id="763407.A0A167QZR7"/>
<dbReference type="VEuPathDB" id="FungiDB:PHYBLDRAFT_138087"/>
<evidence type="ECO:0000313" key="3">
    <source>
        <dbReference type="EMBL" id="OAD80527.1"/>
    </source>
</evidence>
<dbReference type="GO" id="GO:1903479">
    <property type="term" value="P:mitotic actomyosin contractile ring assembly actin filament organization"/>
    <property type="evidence" value="ECO:0007669"/>
    <property type="project" value="TreeGrafter"/>
</dbReference>
<dbReference type="SUPFAM" id="SSF47576">
    <property type="entry name" value="Calponin-homology domain, CH-domain"/>
    <property type="match status" value="1"/>
</dbReference>
<dbReference type="RefSeq" id="XP_018298567.1">
    <property type="nucleotide sequence ID" value="XM_018429932.1"/>
</dbReference>
<evidence type="ECO:0000259" key="2">
    <source>
        <dbReference type="PROSITE" id="PS50021"/>
    </source>
</evidence>
<dbReference type="PROSITE" id="PS50018">
    <property type="entry name" value="RAS_GTPASE_ACTIV_2"/>
    <property type="match status" value="1"/>
</dbReference>
<dbReference type="GO" id="GO:0005096">
    <property type="term" value="F:GTPase activator activity"/>
    <property type="evidence" value="ECO:0007669"/>
    <property type="project" value="TreeGrafter"/>
</dbReference>
<dbReference type="PROSITE" id="PS50096">
    <property type="entry name" value="IQ"/>
    <property type="match status" value="3"/>
</dbReference>
<dbReference type="InterPro" id="IPR023152">
    <property type="entry name" value="RasGAP_CS"/>
</dbReference>
<dbReference type="InterPro" id="IPR001936">
    <property type="entry name" value="RasGAP_dom"/>
</dbReference>
<dbReference type="InterPro" id="IPR036872">
    <property type="entry name" value="CH_dom_sf"/>
</dbReference>
<reference evidence="4" key="1">
    <citation type="submission" date="2015-06" db="EMBL/GenBank/DDBJ databases">
        <title>Expansion of signal transduction pathways in fungi by whole-genome duplication.</title>
        <authorList>
            <consortium name="DOE Joint Genome Institute"/>
            <person name="Corrochano L.M."/>
            <person name="Kuo A."/>
            <person name="Marcet-Houben M."/>
            <person name="Polaino S."/>
            <person name="Salamov A."/>
            <person name="Villalobos J.M."/>
            <person name="Alvarez M.I."/>
            <person name="Avalos J."/>
            <person name="Benito E.P."/>
            <person name="Benoit I."/>
            <person name="Burger G."/>
            <person name="Camino L.P."/>
            <person name="Canovas D."/>
            <person name="Cerda-Olmedo E."/>
            <person name="Cheng J.-F."/>
            <person name="Dominguez A."/>
            <person name="Elias M."/>
            <person name="Eslava A.P."/>
            <person name="Glaser F."/>
            <person name="Grimwood J."/>
            <person name="Gutierrez G."/>
            <person name="Heitman J."/>
            <person name="Henrissat B."/>
            <person name="Iturriaga E.A."/>
            <person name="Lang B.F."/>
            <person name="Lavin J.L."/>
            <person name="Lee S."/>
            <person name="Li W."/>
            <person name="Lindquist E."/>
            <person name="Lopez-Garcia S."/>
            <person name="Luque E.M."/>
            <person name="Marcos A.T."/>
            <person name="Martin J."/>
            <person name="McCluskey K."/>
            <person name="Medina H.R."/>
            <person name="Miralles-Duran A."/>
            <person name="Miyazaki A."/>
            <person name="Munoz-Torres E."/>
            <person name="Oguiza J.A."/>
            <person name="Ohm R."/>
            <person name="Olmedo M."/>
            <person name="Orejas M."/>
            <person name="Ortiz-Castellanos L."/>
            <person name="Pisabarro A.G."/>
            <person name="Rodriguez-Romero J."/>
            <person name="Ruiz-Herrera J."/>
            <person name="Ruiz-Vazquez R."/>
            <person name="Sanz C."/>
            <person name="Schackwitz W."/>
            <person name="Schmutz J."/>
            <person name="Shahriari M."/>
            <person name="Shelest E."/>
            <person name="Silva-Franco F."/>
            <person name="Soanes D."/>
            <person name="Syed K."/>
            <person name="Tagua V.G."/>
            <person name="Talbot N.J."/>
            <person name="Thon M."/>
            <person name="De vries R.P."/>
            <person name="Wiebenga A."/>
            <person name="Yadav J.S."/>
            <person name="Braun E.L."/>
            <person name="Baker S."/>
            <person name="Garre V."/>
            <person name="Horwitz B."/>
            <person name="Torres-Martinez S."/>
            <person name="Idnurm A."/>
            <person name="Herrera-Estrella A."/>
            <person name="Gabaldon T."/>
            <person name="Grigoriev I.V."/>
        </authorList>
    </citation>
    <scope>NUCLEOTIDE SEQUENCE [LARGE SCALE GENOMIC DNA]</scope>
    <source>
        <strain evidence="4">NRRL 1555(-)</strain>
    </source>
</reference>
<feature type="domain" description="Ras-GAP" evidence="1">
    <location>
        <begin position="593"/>
        <end position="800"/>
    </location>
</feature>
<dbReference type="Pfam" id="PF00616">
    <property type="entry name" value="RasGAP"/>
    <property type="match status" value="1"/>
</dbReference>
<feature type="domain" description="Calponin-homology (CH)" evidence="2">
    <location>
        <begin position="65"/>
        <end position="171"/>
    </location>
</feature>
<dbReference type="GO" id="GO:0110085">
    <property type="term" value="C:mitotic actomyosin contractile ring"/>
    <property type="evidence" value="ECO:0007669"/>
    <property type="project" value="TreeGrafter"/>
</dbReference>
<sequence length="1224" mass="141346">MSHPTPLIRLSNMAGKKGLSDLHIPTITDDAQDVIGRIRLQKDDRAVHSQWMDKQRNNLQAYEYLCHIGEAKEWIEDCLEYEIEPITKLEESMRNGVVLAKLADYFAPGVVRKIFIDDKLQFKHSDNINFFFAALRVVRLPQIFWFELTDLYDKKNIPKVIYCIHALSHLLARRNMAPNIKNLLGQLQFTNEELTATQRGLDIAGVAMPNFMNIGSSLCKELEEDFDDVNSNYHLQQMDIITYYLEDSMSDPSTPDLVIEGEGEYDSDDTTPMSSEDRFEKYWNSPNIMRDLLKCQSYVRTWLERRKFQTTQKEHRSNFFITQITNVQACVRGNMSRRDMSEKRKAFESSKEWITLVQAACRGTIIRKKKKSLMEYYLSNISSIITAQNIIRKRQKGNAYHRLNVDRNPSVGTVKRFVHMLVDGDLDFESEQEIEDLQQQIIEHIRENKKLDEHVNMVDVHISLFLKNVITIEDAMKCSGIFKKKKEKKRLSEMVAKNNSINLHSLSTYDKPSRDRLIVYQQFVYCLQTEPKYLARLLQMTNRGMLGSFSDNKIIENTVLTLFGYGTTSREEYLLLNLCKASIIKLGPFNSGLISYCIKEEIKQVRSPQEFMRGNYTFMRLIVQTNRGAKERHFFRNLLSPLVESIISNQFIDLETNPVKIYQKSINNEETRTGRKSSRVPADSAAKALEDPEVREIFFNHLQNLQEVTRGFMQAITEAVDDVPYGIRVIALELNLRLENSFPKESREYITKVIGNFIYYRYLNPAIVAPEQYDVTESIITPMQRQNLAEVSKVLHNISSGKLYDVADHLSPLNRLVQDASQMFSEWFSRIMDVKDPETFFGIDQLGDQTSVSKPIVCITPSELFHLHRILQDHTKYIIPEEQGTLYDILQDLGPAPDSQNRNVSEGATLTLRLTSRLDTLSKNPASQLKQMLDNAKRIVIHVLRIQSGADLYTILNTPVEVEHEYMWTEYREVEFPEFLDNGSAVSKKRYLKVDNSGLIMDIKSLTFNQLKNIAKGFIDLLEKSGAFETNDTCQELINMIANDITNKNSRRAKRDEQIQTMRRTLDCLVKKQQYLRDQGAQYEGYLNGCLTAMAVKRGKKSRFVFPFTRQYFHIRGLQRQGLVPKYGSYKYTAKQLYDRGIIVSLGDIPEKHFERVPIILSMDRAGIVVIEGSYSAWGIHSVQVDMRYEDLLQAQYDGVQTTSVLDGAGLVNVNLLIHLINKK</sequence>
<dbReference type="Pfam" id="PF00307">
    <property type="entry name" value="CH"/>
    <property type="match status" value="1"/>
</dbReference>
<dbReference type="FunCoup" id="A0A167QZR7">
    <property type="interactions" value="174"/>
</dbReference>
<dbReference type="InterPro" id="IPR008936">
    <property type="entry name" value="Rho_GTPase_activation_prot"/>
</dbReference>
<dbReference type="Gene3D" id="1.10.418.10">
    <property type="entry name" value="Calponin-like domain"/>
    <property type="match status" value="1"/>
</dbReference>
<dbReference type="CDD" id="cd21206">
    <property type="entry name" value="CH_IQGAP"/>
    <property type="match status" value="1"/>
</dbReference>
<dbReference type="InterPro" id="IPR000593">
    <property type="entry name" value="RasGAP_C"/>
</dbReference>
<dbReference type="SMART" id="SM00033">
    <property type="entry name" value="CH"/>
    <property type="match status" value="1"/>
</dbReference>
<dbReference type="InParanoid" id="A0A167QZR7"/>
<protein>
    <recommendedName>
        <fullName evidence="5">Ras-GAP domain-containing protein</fullName>
    </recommendedName>
</protein>
<dbReference type="Pfam" id="PF03836">
    <property type="entry name" value="RasGAP_C"/>
    <property type="match status" value="1"/>
</dbReference>
<dbReference type="AlphaFoldDB" id="A0A167QZR7"/>
<evidence type="ECO:0000313" key="4">
    <source>
        <dbReference type="Proteomes" id="UP000077315"/>
    </source>
</evidence>